<name>A0ABU6HUD3_9FLAO</name>
<dbReference type="Gene3D" id="3.40.50.2300">
    <property type="match status" value="1"/>
</dbReference>
<dbReference type="InterPro" id="IPR011006">
    <property type="entry name" value="CheY-like_superfamily"/>
</dbReference>
<dbReference type="RefSeq" id="WP_326321222.1">
    <property type="nucleotide sequence ID" value="NZ_JAYLAA010000041.1"/>
</dbReference>
<dbReference type="Proteomes" id="UP001348397">
    <property type="component" value="Unassembled WGS sequence"/>
</dbReference>
<sequence length="713" mass="83392">MIYLIDDRKNRQEDLGWSLERLNDQSLIISIYNFEQLITYKNKIFNSESIVLFHESFNDTTSQPYNLLIKEFVNDLNTFAQSNNGFKLIYFSGSKKSRLLIDNVAYLPVEILYQNINVFIKNYKTNDIKYLCYGENPQIEEILYKQLVEKNTEIESGKIDDSNLNNFVVKTNEEEIEDIFTNATNEIIFDDNITDEYLNTCIEKWFLSTEYDNIFVPLCFGATLSDYNGLKLASHIRCTDTPNRLKNIFIYGFVSMRDMVNNENFNILKTKNIFLIDYTKKAFQDALNIENLPLLIEELPNEINKLSLSIPKDINDNHSISNLWAIYRWSKILQINNEKIEKIIKKVDTNLYFKYLKSIFPIDSNLNIQKKRIDTTNYKNSKILYIDDEAEKGWKEIFSYIISDSQLNYISNASLMSKTSDEIIDLSLQEIIKNDIDIVILDFRLHHDDFKQNTLHNVTGYKILKKIKQHNAGIQVIIFSATNKVWNLLNLQEAGADGFIIKEHPLNSIDGKFTTYCIKNFEETLLTCLNKIFLKKIFQKSNTISINISNTSSDSDEFSDFLKDLGNQIKIVCTASKNVNIKDSLTLDIIFLTCYNFLEKFKNFYLKEIDNQFVLGIDEIEMNRYNYQKNKITNCGKFMRESINDSPTWFHTLAGLFIDYFLICHIDDKTINDLSIVKNMRNDYVHNGKNRFEKDDILLILSLCEKITAKLKE</sequence>
<proteinExistence type="predicted"/>
<gene>
    <name evidence="2" type="ORF">SOP96_12225</name>
</gene>
<organism evidence="2 3">
    <name type="scientific">Chryseobacterium salviniae</name>
    <dbReference type="NCBI Taxonomy" id="3101750"/>
    <lineage>
        <taxon>Bacteria</taxon>
        <taxon>Pseudomonadati</taxon>
        <taxon>Bacteroidota</taxon>
        <taxon>Flavobacteriia</taxon>
        <taxon>Flavobacteriales</taxon>
        <taxon>Weeksellaceae</taxon>
        <taxon>Chryseobacterium group</taxon>
        <taxon>Chryseobacterium</taxon>
    </lineage>
</organism>
<evidence type="ECO:0000313" key="3">
    <source>
        <dbReference type="Proteomes" id="UP001348397"/>
    </source>
</evidence>
<evidence type="ECO:0000259" key="1">
    <source>
        <dbReference type="Pfam" id="PF22563"/>
    </source>
</evidence>
<dbReference type="EMBL" id="JAYLAA010000041">
    <property type="protein sequence ID" value="MEC3876483.1"/>
    <property type="molecule type" value="Genomic_DNA"/>
</dbReference>
<comment type="caution">
    <text evidence="2">The sequence shown here is derived from an EMBL/GenBank/DDBJ whole genome shotgun (WGS) entry which is preliminary data.</text>
</comment>
<keyword evidence="3" id="KW-1185">Reference proteome</keyword>
<protein>
    <submittedName>
        <fullName evidence="2">Response regulator</fullName>
    </submittedName>
</protein>
<dbReference type="SUPFAM" id="SSF52172">
    <property type="entry name" value="CheY-like"/>
    <property type="match status" value="1"/>
</dbReference>
<dbReference type="CDD" id="cd00156">
    <property type="entry name" value="REC"/>
    <property type="match status" value="1"/>
</dbReference>
<dbReference type="InterPro" id="IPR054592">
    <property type="entry name" value="iREC"/>
</dbReference>
<reference evidence="2 3" key="1">
    <citation type="submission" date="2024-01" db="EMBL/GenBank/DDBJ databases">
        <title>Chryseobacterium sp. T9W2-O.</title>
        <authorList>
            <person name="Maltman C."/>
        </authorList>
    </citation>
    <scope>NUCLEOTIDE SEQUENCE [LARGE SCALE GENOMIC DNA]</scope>
    <source>
        <strain evidence="2 3">T9W2-O</strain>
    </source>
</reference>
<feature type="domain" description="Inactive Receiver" evidence="1">
    <location>
        <begin position="179"/>
        <end position="276"/>
    </location>
</feature>
<accession>A0ABU6HUD3</accession>
<evidence type="ECO:0000313" key="2">
    <source>
        <dbReference type="EMBL" id="MEC3876483.1"/>
    </source>
</evidence>
<dbReference type="Pfam" id="PF22563">
    <property type="entry name" value="iREC"/>
    <property type="match status" value="1"/>
</dbReference>